<geneLocation type="plasmid" evidence="2 3">
    <name>unnamed3</name>
</geneLocation>
<dbReference type="EMBL" id="CP020746">
    <property type="protein sequence ID" value="ARJ25725.1"/>
    <property type="molecule type" value="Genomic_DNA"/>
</dbReference>
<evidence type="ECO:0000313" key="2">
    <source>
        <dbReference type="EMBL" id="ARJ25725.1"/>
    </source>
</evidence>
<feature type="transmembrane region" description="Helical" evidence="1">
    <location>
        <begin position="7"/>
        <end position="31"/>
    </location>
</feature>
<accession>A0A1W6AIW2</accession>
<keyword evidence="1" id="KW-1133">Transmembrane helix</keyword>
<sequence length="128" mass="15084">MKKLIKMIFSIECLVIILMIGFLSMVFIGMLNTAKEDKVKSQQTYENIKIAEELIAKELNKDIKNIKLFDNRNGIELNDQKWVEEDMNCNVKTDDGKYKVYFKVKKIIDKETNIEMYAPKNIEKLVRE</sequence>
<organism evidence="2 3">
    <name type="scientific">Bacillus mycoides</name>
    <dbReference type="NCBI Taxonomy" id="1405"/>
    <lineage>
        <taxon>Bacteria</taxon>
        <taxon>Bacillati</taxon>
        <taxon>Bacillota</taxon>
        <taxon>Bacilli</taxon>
        <taxon>Bacillales</taxon>
        <taxon>Bacillaceae</taxon>
        <taxon>Bacillus</taxon>
        <taxon>Bacillus cereus group</taxon>
    </lineage>
</organism>
<reference evidence="2 3" key="1">
    <citation type="submission" date="2017-04" db="EMBL/GenBank/DDBJ databases">
        <title>The Characteristic of a Fine Plant Growth-Promoting Rhizobacteria Bacillus mycoides Gnyt1 and its Whole Genome Sequencing Analysis.</title>
        <authorList>
            <person name="Li J.H."/>
            <person name="Yao T."/>
        </authorList>
    </citation>
    <scope>NUCLEOTIDE SEQUENCE [LARGE SCALE GENOMIC DNA]</scope>
    <source>
        <strain evidence="2 3">Gnyt1</strain>
        <plasmid evidence="3">Plasmid unnamed3</plasmid>
    </source>
</reference>
<dbReference type="RefSeq" id="WP_085313445.1">
    <property type="nucleotide sequence ID" value="NZ_CP020746.1"/>
</dbReference>
<evidence type="ECO:0000313" key="3">
    <source>
        <dbReference type="Proteomes" id="UP000192932"/>
    </source>
</evidence>
<name>A0A1W6AIW2_BACMY</name>
<protein>
    <submittedName>
        <fullName evidence="2">Uncharacterized protein</fullName>
    </submittedName>
</protein>
<dbReference type="AlphaFoldDB" id="A0A1W6AIW2"/>
<dbReference type="Proteomes" id="UP000192932">
    <property type="component" value="Plasmid unnamed3"/>
</dbReference>
<proteinExistence type="predicted"/>
<gene>
    <name evidence="2" type="ORF">B7492_32310</name>
</gene>
<keyword evidence="2" id="KW-0614">Plasmid</keyword>
<keyword evidence="1" id="KW-0812">Transmembrane</keyword>
<keyword evidence="1" id="KW-0472">Membrane</keyword>
<evidence type="ECO:0000256" key="1">
    <source>
        <dbReference type="SAM" id="Phobius"/>
    </source>
</evidence>